<reference evidence="2 3" key="1">
    <citation type="submission" date="2021-07" db="EMBL/GenBank/DDBJ databases">
        <title>Actinomadura sp. PM05-2 isolated from lichen.</title>
        <authorList>
            <person name="Somphong A."/>
            <person name="Phongsopitanun W."/>
            <person name="Tanasupawat S."/>
            <person name="Peongsungnone V."/>
        </authorList>
    </citation>
    <scope>NUCLEOTIDE SEQUENCE [LARGE SCALE GENOMIC DNA]</scope>
    <source>
        <strain evidence="2 3">PM05-2</strain>
    </source>
</reference>
<accession>A0ABS7FKA0</accession>
<feature type="region of interest" description="Disordered" evidence="1">
    <location>
        <begin position="1"/>
        <end position="50"/>
    </location>
</feature>
<name>A0ABS7FKA0_9ACTN</name>
<keyword evidence="3" id="KW-1185">Reference proteome</keyword>
<evidence type="ECO:0000256" key="1">
    <source>
        <dbReference type="SAM" id="MobiDB-lite"/>
    </source>
</evidence>
<dbReference type="Proteomes" id="UP000774570">
    <property type="component" value="Unassembled WGS sequence"/>
</dbReference>
<dbReference type="RefSeq" id="WP_220162041.1">
    <property type="nucleotide sequence ID" value="NZ_JAIBOA010000001.1"/>
</dbReference>
<organism evidence="2 3">
    <name type="scientific">Actinomadura parmotrematis</name>
    <dbReference type="NCBI Taxonomy" id="2864039"/>
    <lineage>
        <taxon>Bacteria</taxon>
        <taxon>Bacillati</taxon>
        <taxon>Actinomycetota</taxon>
        <taxon>Actinomycetes</taxon>
        <taxon>Streptosporangiales</taxon>
        <taxon>Thermomonosporaceae</taxon>
        <taxon>Actinomadura</taxon>
    </lineage>
</organism>
<proteinExistence type="predicted"/>
<gene>
    <name evidence="2" type="ORF">K1Y72_00275</name>
</gene>
<feature type="compositionally biased region" description="Basic and acidic residues" evidence="1">
    <location>
        <begin position="30"/>
        <end position="40"/>
    </location>
</feature>
<dbReference type="EMBL" id="JAIBOA010000001">
    <property type="protein sequence ID" value="MBW8480781.1"/>
    <property type="molecule type" value="Genomic_DNA"/>
</dbReference>
<comment type="caution">
    <text evidence="2">The sequence shown here is derived from an EMBL/GenBank/DDBJ whole genome shotgun (WGS) entry which is preliminary data.</text>
</comment>
<sequence length="113" mass="12152">MRQIRSADPWSTFLTSGRDDAAGTGSARFARREPPPEGARRTLGPDPSDACRRVLDQLHAAHGPQTFDQIRYGTGLGLLEIADAVELLRDRGLARVEDGPEEAVRLTADGTAG</sequence>
<evidence type="ECO:0008006" key="4">
    <source>
        <dbReference type="Google" id="ProtNLM"/>
    </source>
</evidence>
<protein>
    <recommendedName>
        <fullName evidence="4">FtsK gamma domain-containing protein</fullName>
    </recommendedName>
</protein>
<evidence type="ECO:0000313" key="3">
    <source>
        <dbReference type="Proteomes" id="UP000774570"/>
    </source>
</evidence>
<evidence type="ECO:0000313" key="2">
    <source>
        <dbReference type="EMBL" id="MBW8480781.1"/>
    </source>
</evidence>